<dbReference type="InterPro" id="IPR000422">
    <property type="entry name" value="DHBP_synthase_RibB"/>
</dbReference>
<dbReference type="PANTHER" id="PTHR21327">
    <property type="entry name" value="GTP CYCLOHYDROLASE II-RELATED"/>
    <property type="match status" value="1"/>
</dbReference>
<evidence type="ECO:0000256" key="16">
    <source>
        <dbReference type="ARBA" id="ARBA00023268"/>
    </source>
</evidence>
<organism evidence="21 22">
    <name type="scientific">Paenibacillus agaridevorans</name>
    <dbReference type="NCBI Taxonomy" id="171404"/>
    <lineage>
        <taxon>Bacteria</taxon>
        <taxon>Bacillati</taxon>
        <taxon>Bacillota</taxon>
        <taxon>Bacilli</taxon>
        <taxon>Bacillales</taxon>
        <taxon>Paenibacillaceae</taxon>
        <taxon>Paenibacillus</taxon>
    </lineage>
</organism>
<dbReference type="NCBIfam" id="TIGR00505">
    <property type="entry name" value="ribA"/>
    <property type="match status" value="1"/>
</dbReference>
<comment type="function">
    <text evidence="17 19">Catalyzes the conversion of GTP to 2,5-diamino-6-ribosylamino-4(3H)-pyrimidinone 5'-phosphate (DARP), formate and pyrophosphate.</text>
</comment>
<accession>A0A2R5EZF7</accession>
<feature type="binding site" evidence="19">
    <location>
        <position position="277"/>
    </location>
    <ligand>
        <name>GTP</name>
        <dbReference type="ChEBI" id="CHEBI:37565"/>
    </ligand>
</feature>
<dbReference type="Proteomes" id="UP000245202">
    <property type="component" value="Unassembled WGS sequence"/>
</dbReference>
<protein>
    <recommendedName>
        <fullName evidence="19">Riboflavin biosynthesis protein RibBA</fullName>
    </recommendedName>
    <domain>
        <recommendedName>
            <fullName evidence="19">3,4-dihydroxy-2-butanone 4-phosphate synthase</fullName>
            <shortName evidence="19">DHBP synthase</shortName>
            <ecNumber evidence="19">4.1.99.12</ecNumber>
        </recommendedName>
    </domain>
    <domain>
        <recommendedName>
            <fullName evidence="19">GTP cyclohydrolase-2</fullName>
            <ecNumber evidence="19">3.5.4.25</ecNumber>
        </recommendedName>
        <alternativeName>
            <fullName evidence="19">GTP cyclohydrolase II</fullName>
        </alternativeName>
    </domain>
</protein>
<feature type="region of interest" description="DHBP synthase" evidence="19">
    <location>
        <begin position="1"/>
        <end position="205"/>
    </location>
</feature>
<evidence type="ECO:0000256" key="8">
    <source>
        <dbReference type="ARBA" id="ARBA00022723"/>
    </source>
</evidence>
<feature type="site" description="Essential for DHBP synthase activity" evidence="19">
    <location>
        <position position="130"/>
    </location>
</feature>
<feature type="binding site" evidence="19">
    <location>
        <begin position="32"/>
        <end position="33"/>
    </location>
    <ligand>
        <name>D-ribulose 5-phosphate</name>
        <dbReference type="ChEBI" id="CHEBI:58121"/>
    </ligand>
</feature>
<dbReference type="SUPFAM" id="SSF142695">
    <property type="entry name" value="RibA-like"/>
    <property type="match status" value="1"/>
</dbReference>
<dbReference type="GO" id="GO:0003935">
    <property type="term" value="F:GTP cyclohydrolase II activity"/>
    <property type="evidence" value="ECO:0007669"/>
    <property type="project" value="UniProtKB-UniRule"/>
</dbReference>
<evidence type="ECO:0000256" key="15">
    <source>
        <dbReference type="ARBA" id="ARBA00023239"/>
    </source>
</evidence>
<comment type="similarity">
    <text evidence="6 19">In the N-terminal section; belongs to the DHBP synthase family.</text>
</comment>
<evidence type="ECO:0000256" key="13">
    <source>
        <dbReference type="ARBA" id="ARBA00023134"/>
    </source>
</evidence>
<feature type="binding site" evidence="19">
    <location>
        <position position="147"/>
    </location>
    <ligand>
        <name>Mg(2+)</name>
        <dbReference type="ChEBI" id="CHEBI:18420"/>
        <label>2</label>
    </ligand>
</feature>
<evidence type="ECO:0000256" key="5">
    <source>
        <dbReference type="ARBA" id="ARBA00004904"/>
    </source>
</evidence>
<evidence type="ECO:0000256" key="2">
    <source>
        <dbReference type="ARBA" id="ARBA00001936"/>
    </source>
</evidence>
<dbReference type="NCBIfam" id="NF001591">
    <property type="entry name" value="PRK00393.1"/>
    <property type="match status" value="1"/>
</dbReference>
<dbReference type="InterPro" id="IPR000926">
    <property type="entry name" value="RibA"/>
</dbReference>
<evidence type="ECO:0000256" key="19">
    <source>
        <dbReference type="HAMAP-Rule" id="MF_01283"/>
    </source>
</evidence>
<evidence type="ECO:0000259" key="20">
    <source>
        <dbReference type="Pfam" id="PF00925"/>
    </source>
</evidence>
<dbReference type="CDD" id="cd00641">
    <property type="entry name" value="GTP_cyclohydro2"/>
    <property type="match status" value="1"/>
</dbReference>
<comment type="cofactor">
    <cofactor evidence="19">
        <name>Zn(2+)</name>
        <dbReference type="ChEBI" id="CHEBI:29105"/>
    </cofactor>
    <text evidence="19">Binds 1 zinc ion per subunit.</text>
</comment>
<comment type="cofactor">
    <cofactor evidence="2">
        <name>Mn(2+)</name>
        <dbReference type="ChEBI" id="CHEBI:29035"/>
    </cofactor>
</comment>
<evidence type="ECO:0000256" key="4">
    <source>
        <dbReference type="ARBA" id="ARBA00004853"/>
    </source>
</evidence>
<dbReference type="InterPro" id="IPR017945">
    <property type="entry name" value="DHBP_synth_RibB-like_a/b_dom"/>
</dbReference>
<keyword evidence="22" id="KW-1185">Reference proteome</keyword>
<dbReference type="GO" id="GO:0009231">
    <property type="term" value="P:riboflavin biosynthetic process"/>
    <property type="evidence" value="ECO:0007669"/>
    <property type="project" value="UniProtKB-UniRule"/>
</dbReference>
<feature type="binding site" evidence="19">
    <location>
        <position position="272"/>
    </location>
    <ligand>
        <name>Zn(2+)</name>
        <dbReference type="ChEBI" id="CHEBI:29105"/>
        <note>catalytic</note>
    </ligand>
</feature>
<feature type="binding site" evidence="19">
    <location>
        <position position="168"/>
    </location>
    <ligand>
        <name>D-ribulose 5-phosphate</name>
        <dbReference type="ChEBI" id="CHEBI:58121"/>
    </ligand>
</feature>
<comment type="pathway">
    <text evidence="5 19">Cofactor biosynthesis; riboflavin biosynthesis; 2-hydroxy-3-oxobutyl phosphate from D-ribulose 5-phosphate: step 1/1.</text>
</comment>
<keyword evidence="8 19" id="KW-0479">Metal-binding</keyword>
<dbReference type="NCBIfam" id="NF006803">
    <property type="entry name" value="PRK09311.1"/>
    <property type="match status" value="1"/>
</dbReference>
<dbReference type="HAMAP" id="MF_00180">
    <property type="entry name" value="RibB"/>
    <property type="match status" value="1"/>
</dbReference>
<evidence type="ECO:0000256" key="7">
    <source>
        <dbReference type="ARBA" id="ARBA00022619"/>
    </source>
</evidence>
<dbReference type="FunFam" id="3.90.870.10:FF:000001">
    <property type="entry name" value="Riboflavin biosynthesis protein RibBA"/>
    <property type="match status" value="1"/>
</dbReference>
<dbReference type="HAMAP" id="MF_01283">
    <property type="entry name" value="RibBA"/>
    <property type="match status" value="1"/>
</dbReference>
<dbReference type="GO" id="GO:0000287">
    <property type="term" value="F:magnesium ion binding"/>
    <property type="evidence" value="ECO:0007669"/>
    <property type="project" value="UniProtKB-UniRule"/>
</dbReference>
<keyword evidence="9 19" id="KW-0547">Nucleotide-binding</keyword>
<dbReference type="EMBL" id="BDQX01000458">
    <property type="protein sequence ID" value="GBG12082.1"/>
    <property type="molecule type" value="Genomic_DNA"/>
</dbReference>
<dbReference type="FunFam" id="3.40.50.10990:FF:000001">
    <property type="entry name" value="Riboflavin biosynthesis protein RibBA"/>
    <property type="match status" value="1"/>
</dbReference>
<comment type="similarity">
    <text evidence="19">In the C-terminal section; belongs to the GTP cyclohydrolase II family.</text>
</comment>
<keyword evidence="7 19" id="KW-0686">Riboflavin biosynthesis</keyword>
<feature type="region of interest" description="GTP cyclohydrolase II" evidence="19">
    <location>
        <begin position="206"/>
        <end position="423"/>
    </location>
</feature>
<dbReference type="AlphaFoldDB" id="A0A2R5EZF7"/>
<dbReference type="Pfam" id="PF00926">
    <property type="entry name" value="DHBP_synthase"/>
    <property type="match status" value="1"/>
</dbReference>
<keyword evidence="16 19" id="KW-0511">Multifunctional enzyme</keyword>
<dbReference type="EC" id="4.1.99.12" evidence="19"/>
<keyword evidence="14 19" id="KW-0464">Manganese</keyword>
<comment type="catalytic activity">
    <reaction evidence="18 19">
        <text>GTP + 4 H2O = 2,5-diamino-6-hydroxy-4-(5-phosphoribosylamino)-pyrimidine + formate + 2 phosphate + 3 H(+)</text>
        <dbReference type="Rhea" id="RHEA:23704"/>
        <dbReference type="ChEBI" id="CHEBI:15377"/>
        <dbReference type="ChEBI" id="CHEBI:15378"/>
        <dbReference type="ChEBI" id="CHEBI:15740"/>
        <dbReference type="ChEBI" id="CHEBI:37565"/>
        <dbReference type="ChEBI" id="CHEBI:43474"/>
        <dbReference type="ChEBI" id="CHEBI:58614"/>
        <dbReference type="EC" id="3.5.4.25"/>
    </reaction>
</comment>
<feature type="binding site" evidence="19">
    <location>
        <position position="361"/>
    </location>
    <ligand>
        <name>GTP</name>
        <dbReference type="ChEBI" id="CHEBI:37565"/>
    </ligand>
</feature>
<dbReference type="HAMAP" id="MF_00179">
    <property type="entry name" value="RibA"/>
    <property type="match status" value="1"/>
</dbReference>
<dbReference type="InterPro" id="IPR016299">
    <property type="entry name" value="Riboflavin_synth_RibBA"/>
</dbReference>
<keyword evidence="10 19" id="KW-0378">Hydrolase</keyword>
<dbReference type="GO" id="GO:0008686">
    <property type="term" value="F:3,4-dihydroxy-2-butanone-4-phosphate synthase activity"/>
    <property type="evidence" value="ECO:0007669"/>
    <property type="project" value="UniProtKB-UniRule"/>
</dbReference>
<comment type="caution">
    <text evidence="21">The sequence shown here is derived from an EMBL/GenBank/DDBJ whole genome shotgun (WGS) entry which is preliminary data.</text>
</comment>
<feature type="binding site" evidence="19">
    <location>
        <begin position="144"/>
        <end position="148"/>
    </location>
    <ligand>
        <name>D-ribulose 5-phosphate</name>
        <dbReference type="ChEBI" id="CHEBI:58121"/>
    </ligand>
</feature>
<gene>
    <name evidence="19" type="primary">ribBA</name>
    <name evidence="21" type="ORF">PAT3040_06943</name>
</gene>
<name>A0A2R5EZF7_9BACL</name>
<evidence type="ECO:0000256" key="14">
    <source>
        <dbReference type="ARBA" id="ARBA00023211"/>
    </source>
</evidence>
<proteinExistence type="inferred from homology"/>
<feature type="domain" description="GTP cyclohydrolase II" evidence="20">
    <location>
        <begin position="212"/>
        <end position="377"/>
    </location>
</feature>
<feature type="binding site" evidence="19">
    <location>
        <position position="37"/>
    </location>
    <ligand>
        <name>D-ribulose 5-phosphate</name>
        <dbReference type="ChEBI" id="CHEBI:58121"/>
    </ligand>
</feature>
<sequence length="423" mass="46574">MNRENSIFNTIEEAVADLMQGRPVIVVDDEDRENEGDLIALADKATPEVINFMISEARGLVCVPITAERAEELDLPPMVTHNTDYHGTAFTVSVDYNSTTTGISAYERSLTVKALIDPSVRASDFRRPGHIFPLIAKAGGVLRRAGHTEAAIDLATLSGSSPAAVICEIIKEDGTMARLPDLEEFKNKHGLKLVTIQELIRYRNEKEKLVDRVVDVRMPTDFGEFRAIAYTNQLDDKEHVALVKGEIEPGEPLLVRVHSECLTGDVFHSHRCDCGPQLEAALKQIDAAGSGVLLYMRQEGRGIGLINKLKAYALQEQGFDTVEANIKLGFAPDLREYGIGAQILRDLGITKMRLLTNNPRKITGLEGYGIEVVERVPIQMEASADNLNYLRTKKAKLGHLLRPEGLEQHAVRTQGVDSSGNIS</sequence>
<comment type="catalytic activity">
    <reaction evidence="1 19">
        <text>D-ribulose 5-phosphate = (2S)-2-hydroxy-3-oxobutyl phosphate + formate + H(+)</text>
        <dbReference type="Rhea" id="RHEA:18457"/>
        <dbReference type="ChEBI" id="CHEBI:15378"/>
        <dbReference type="ChEBI" id="CHEBI:15740"/>
        <dbReference type="ChEBI" id="CHEBI:58121"/>
        <dbReference type="ChEBI" id="CHEBI:58830"/>
        <dbReference type="EC" id="4.1.99.12"/>
    </reaction>
</comment>
<evidence type="ECO:0000256" key="3">
    <source>
        <dbReference type="ARBA" id="ARBA00002284"/>
    </source>
</evidence>
<keyword evidence="12 19" id="KW-0460">Magnesium</keyword>
<evidence type="ECO:0000256" key="6">
    <source>
        <dbReference type="ARBA" id="ARBA00005520"/>
    </source>
</evidence>
<feature type="active site" description="Proton acceptor; for GTP cyclohydrolase activity" evidence="19">
    <location>
        <position position="333"/>
    </location>
</feature>
<comment type="pathway">
    <text evidence="4 19">Cofactor biosynthesis; riboflavin biosynthesis; 5-amino-6-(D-ribitylamino)uracil from GTP: step 1/4.</text>
</comment>
<feature type="binding site" evidence="19">
    <location>
        <position position="33"/>
    </location>
    <ligand>
        <name>Mg(2+)</name>
        <dbReference type="ChEBI" id="CHEBI:18420"/>
        <label>2</label>
    </ligand>
</feature>
<feature type="binding site" evidence="19">
    <location>
        <begin position="299"/>
        <end position="301"/>
    </location>
    <ligand>
        <name>GTP</name>
        <dbReference type="ChEBI" id="CHEBI:37565"/>
    </ligand>
</feature>
<evidence type="ECO:0000256" key="9">
    <source>
        <dbReference type="ARBA" id="ARBA00022741"/>
    </source>
</evidence>
<feature type="binding site" evidence="19">
    <location>
        <begin position="256"/>
        <end position="260"/>
    </location>
    <ligand>
        <name>GTP</name>
        <dbReference type="ChEBI" id="CHEBI:37565"/>
    </ligand>
</feature>
<dbReference type="InterPro" id="IPR032677">
    <property type="entry name" value="GTP_cyclohydro_II"/>
</dbReference>
<feature type="binding site" evidence="19">
    <location>
        <position position="261"/>
    </location>
    <ligand>
        <name>Zn(2+)</name>
        <dbReference type="ChEBI" id="CHEBI:29105"/>
        <note>catalytic</note>
    </ligand>
</feature>
<dbReference type="GO" id="GO:0030145">
    <property type="term" value="F:manganese ion binding"/>
    <property type="evidence" value="ECO:0007669"/>
    <property type="project" value="UniProtKB-UniRule"/>
</dbReference>
<dbReference type="NCBIfam" id="TIGR00506">
    <property type="entry name" value="ribB"/>
    <property type="match status" value="1"/>
</dbReference>
<evidence type="ECO:0000256" key="18">
    <source>
        <dbReference type="ARBA" id="ARBA00049295"/>
    </source>
</evidence>
<keyword evidence="13 19" id="KW-0342">GTP-binding</keyword>
<keyword evidence="15 19" id="KW-0456">Lyase</keyword>
<evidence type="ECO:0000256" key="1">
    <source>
        <dbReference type="ARBA" id="ARBA00000141"/>
    </source>
</evidence>
<feature type="active site" description="Nucleophile; for GTP cyclohydrolase activity" evidence="19">
    <location>
        <position position="335"/>
    </location>
</feature>
<dbReference type="GO" id="GO:0008270">
    <property type="term" value="F:zinc ion binding"/>
    <property type="evidence" value="ECO:0007669"/>
    <property type="project" value="UniProtKB-UniRule"/>
</dbReference>
<evidence type="ECO:0000313" key="22">
    <source>
        <dbReference type="Proteomes" id="UP000245202"/>
    </source>
</evidence>
<dbReference type="Pfam" id="PF00925">
    <property type="entry name" value="GTP_cyclohydro2"/>
    <property type="match status" value="1"/>
</dbReference>
<dbReference type="GO" id="GO:0005525">
    <property type="term" value="F:GTP binding"/>
    <property type="evidence" value="ECO:0007669"/>
    <property type="project" value="UniProtKB-KW"/>
</dbReference>
<dbReference type="RefSeq" id="WP_108996202.1">
    <property type="nucleotide sequence ID" value="NZ_BDQX01000458.1"/>
</dbReference>
<feature type="site" description="Essential for DHBP synthase activity" evidence="19">
    <location>
        <position position="168"/>
    </location>
</feature>
<evidence type="ECO:0000256" key="12">
    <source>
        <dbReference type="ARBA" id="ARBA00022842"/>
    </source>
</evidence>
<dbReference type="SUPFAM" id="SSF55821">
    <property type="entry name" value="YrdC/RibB"/>
    <property type="match status" value="1"/>
</dbReference>
<feature type="binding site" evidence="19">
    <location>
        <position position="274"/>
    </location>
    <ligand>
        <name>Zn(2+)</name>
        <dbReference type="ChEBI" id="CHEBI:29105"/>
        <note>catalytic</note>
    </ligand>
</feature>
<feature type="binding site" evidence="19">
    <location>
        <position position="356"/>
    </location>
    <ligand>
        <name>GTP</name>
        <dbReference type="ChEBI" id="CHEBI:37565"/>
    </ligand>
</feature>
<dbReference type="GO" id="GO:0005829">
    <property type="term" value="C:cytosol"/>
    <property type="evidence" value="ECO:0007669"/>
    <property type="project" value="TreeGrafter"/>
</dbReference>
<dbReference type="Gene3D" id="3.90.870.10">
    <property type="entry name" value="DHBP synthase"/>
    <property type="match status" value="1"/>
</dbReference>
<comment type="function">
    <text evidence="3 19">Catalyzes the conversion of D-ribulose 5-phosphate to formate and 3,4-dihydroxy-2-butanone 4-phosphate.</text>
</comment>
<dbReference type="UniPathway" id="UPA00275">
    <property type="reaction ID" value="UER00399"/>
</dbReference>
<feature type="binding site" evidence="19">
    <location>
        <position position="33"/>
    </location>
    <ligand>
        <name>Mg(2+)</name>
        <dbReference type="ChEBI" id="CHEBI:18420"/>
        <label>1</label>
    </ligand>
</feature>
<keyword evidence="11 19" id="KW-0862">Zinc</keyword>
<dbReference type="InterPro" id="IPR036144">
    <property type="entry name" value="RibA-like_sf"/>
</dbReference>
<evidence type="ECO:0000313" key="21">
    <source>
        <dbReference type="EMBL" id="GBG12082.1"/>
    </source>
</evidence>
<evidence type="ECO:0000256" key="11">
    <source>
        <dbReference type="ARBA" id="ARBA00022833"/>
    </source>
</evidence>
<feature type="binding site" evidence="19">
    <location>
        <position position="321"/>
    </location>
    <ligand>
        <name>GTP</name>
        <dbReference type="ChEBI" id="CHEBI:37565"/>
    </ligand>
</feature>
<evidence type="ECO:0000256" key="10">
    <source>
        <dbReference type="ARBA" id="ARBA00022801"/>
    </source>
</evidence>
<evidence type="ECO:0000256" key="17">
    <source>
        <dbReference type="ARBA" id="ARBA00043932"/>
    </source>
</evidence>
<dbReference type="Gene3D" id="3.40.50.10990">
    <property type="entry name" value="GTP cyclohydrolase II"/>
    <property type="match status" value="1"/>
</dbReference>
<reference evidence="21 22" key="1">
    <citation type="submission" date="2017-08" db="EMBL/GenBank/DDBJ databases">
        <title>Substantial Increase in Enzyme Production by Combined Drug-Resistance Mutations in Paenibacillus agaridevorans.</title>
        <authorList>
            <person name="Tanaka Y."/>
            <person name="Funane K."/>
            <person name="Hosaka T."/>
            <person name="Shiwa Y."/>
            <person name="Fujita N."/>
            <person name="Miyazaki T."/>
            <person name="Yoshikawa H."/>
            <person name="Murakami K."/>
            <person name="Kasahara K."/>
            <person name="Inaoka T."/>
            <person name="Hiraga Y."/>
            <person name="Ochi K."/>
        </authorList>
    </citation>
    <scope>NUCLEOTIDE SEQUENCE [LARGE SCALE GENOMIC DNA]</scope>
    <source>
        <strain evidence="21 22">T-3040</strain>
    </source>
</reference>
<comment type="cofactor">
    <cofactor evidence="19">
        <name>Mg(2+)</name>
        <dbReference type="ChEBI" id="CHEBI:18420"/>
    </cofactor>
    <cofactor evidence="19">
        <name>Mn(2+)</name>
        <dbReference type="ChEBI" id="CHEBI:29035"/>
    </cofactor>
    <text evidence="19">Binds 2 divalent metal cations per subunit. Magnesium or manganese.</text>
</comment>
<dbReference type="PIRSF" id="PIRSF001259">
    <property type="entry name" value="RibA"/>
    <property type="match status" value="1"/>
</dbReference>
<dbReference type="EC" id="3.5.4.25" evidence="19"/>
<dbReference type="PANTHER" id="PTHR21327:SF18">
    <property type="entry name" value="3,4-DIHYDROXY-2-BUTANONE 4-PHOSPHATE SYNTHASE"/>
    <property type="match status" value="1"/>
</dbReference>